<dbReference type="OrthoDB" id="5985073at2759"/>
<accession>A0A8H7DIT1</accession>
<evidence type="ECO:0000259" key="3">
    <source>
        <dbReference type="PROSITE" id="PS51782"/>
    </source>
</evidence>
<dbReference type="EMBL" id="JACAZH010000003">
    <property type="protein sequence ID" value="KAF7372881.1"/>
    <property type="molecule type" value="Genomic_DNA"/>
</dbReference>
<dbReference type="PROSITE" id="PS51782">
    <property type="entry name" value="LYSM"/>
    <property type="match status" value="2"/>
</dbReference>
<dbReference type="InterPro" id="IPR036779">
    <property type="entry name" value="LysM_dom_sf"/>
</dbReference>
<organism evidence="4 5">
    <name type="scientific">Mycena sanguinolenta</name>
    <dbReference type="NCBI Taxonomy" id="230812"/>
    <lineage>
        <taxon>Eukaryota</taxon>
        <taxon>Fungi</taxon>
        <taxon>Dikarya</taxon>
        <taxon>Basidiomycota</taxon>
        <taxon>Agaricomycotina</taxon>
        <taxon>Agaricomycetes</taxon>
        <taxon>Agaricomycetidae</taxon>
        <taxon>Agaricales</taxon>
        <taxon>Marasmiineae</taxon>
        <taxon>Mycenaceae</taxon>
        <taxon>Mycena</taxon>
    </lineage>
</organism>
<gene>
    <name evidence="4" type="ORF">MSAN_00494200</name>
</gene>
<keyword evidence="5" id="KW-1185">Reference proteome</keyword>
<dbReference type="SUPFAM" id="SSF50685">
    <property type="entry name" value="Barwin-like endoglucanases"/>
    <property type="match status" value="1"/>
</dbReference>
<dbReference type="CDD" id="cd00118">
    <property type="entry name" value="LysM"/>
    <property type="match status" value="2"/>
</dbReference>
<dbReference type="InterPro" id="IPR018392">
    <property type="entry name" value="LysM"/>
</dbReference>
<dbReference type="Pfam" id="PF03330">
    <property type="entry name" value="DPBB_1"/>
    <property type="match status" value="1"/>
</dbReference>
<keyword evidence="1" id="KW-0147">Chitin-binding</keyword>
<dbReference type="Proteomes" id="UP000623467">
    <property type="component" value="Unassembled WGS sequence"/>
</dbReference>
<dbReference type="CDD" id="cd22191">
    <property type="entry name" value="DPBB_RlpA_EXP_N-like"/>
    <property type="match status" value="1"/>
</dbReference>
<evidence type="ECO:0000313" key="5">
    <source>
        <dbReference type="Proteomes" id="UP000623467"/>
    </source>
</evidence>
<dbReference type="InterPro" id="IPR036908">
    <property type="entry name" value="RlpA-like_sf"/>
</dbReference>
<proteinExistence type="predicted"/>
<dbReference type="Gene3D" id="3.10.350.10">
    <property type="entry name" value="LysM domain"/>
    <property type="match status" value="2"/>
</dbReference>
<dbReference type="SUPFAM" id="SSF54106">
    <property type="entry name" value="LysM domain"/>
    <property type="match status" value="2"/>
</dbReference>
<dbReference type="SMART" id="SM00257">
    <property type="entry name" value="LysM"/>
    <property type="match status" value="2"/>
</dbReference>
<protein>
    <recommendedName>
        <fullName evidence="3">LysM domain-containing protein</fullName>
    </recommendedName>
</protein>
<dbReference type="GO" id="GO:0008061">
    <property type="term" value="F:chitin binding"/>
    <property type="evidence" value="ECO:0007669"/>
    <property type="project" value="UniProtKB-KW"/>
</dbReference>
<feature type="domain" description="LysM" evidence="3">
    <location>
        <begin position="124"/>
        <end position="170"/>
    </location>
</feature>
<reference evidence="4" key="1">
    <citation type="submission" date="2020-05" db="EMBL/GenBank/DDBJ databases">
        <title>Mycena genomes resolve the evolution of fungal bioluminescence.</title>
        <authorList>
            <person name="Tsai I.J."/>
        </authorList>
    </citation>
    <scope>NUCLEOTIDE SEQUENCE</scope>
    <source>
        <strain evidence="4">160909Yilan</strain>
    </source>
</reference>
<dbReference type="AlphaFoldDB" id="A0A8H7DIT1"/>
<evidence type="ECO:0000256" key="2">
    <source>
        <dbReference type="ARBA" id="ARBA00023026"/>
    </source>
</evidence>
<dbReference type="Pfam" id="PF01476">
    <property type="entry name" value="LysM"/>
    <property type="match status" value="2"/>
</dbReference>
<sequence>MVEQLRFPGFLTFPFVITTVSPCVPTRSLYSKIVMFAAKTFAALLVTALAVSASPLQARQSCTSTYTVVSGDTCNIIASKTGVSTATIESLNSSINSGCTNLQIGESLCLSTSSTSTSSGSCTSTYTVVSGDTCTIIASKTGVSVATIEADNSAINSGCTNLQVGQVLCLSGTSSTGSTGTGSSGAIDGIATYYDPNGGFGACGSILQNTDYIVALGPNDWDAGAHCGQTVTVQYNGKSVSVVVQDLCPGCQGDHGIDLTEPAMNTIDTNYVFDGHINVVWNFD</sequence>
<keyword evidence="2" id="KW-0843">Virulence</keyword>
<feature type="domain" description="LysM" evidence="3">
    <location>
        <begin position="64"/>
        <end position="110"/>
    </location>
</feature>
<dbReference type="Gene3D" id="2.40.40.10">
    <property type="entry name" value="RlpA-like domain"/>
    <property type="match status" value="1"/>
</dbReference>
<dbReference type="PANTHER" id="PTHR34997">
    <property type="entry name" value="AM15"/>
    <property type="match status" value="1"/>
</dbReference>
<comment type="caution">
    <text evidence="4">The sequence shown here is derived from an EMBL/GenBank/DDBJ whole genome shotgun (WGS) entry which is preliminary data.</text>
</comment>
<dbReference type="PANTHER" id="PTHR34997:SF1">
    <property type="entry name" value="PEPTIDOGLYCAN-BINDING LYSIN DOMAIN"/>
    <property type="match status" value="1"/>
</dbReference>
<dbReference type="InterPro" id="IPR052210">
    <property type="entry name" value="LysM1-like"/>
</dbReference>
<dbReference type="InterPro" id="IPR009009">
    <property type="entry name" value="RlpA-like_DPBB"/>
</dbReference>
<evidence type="ECO:0000256" key="1">
    <source>
        <dbReference type="ARBA" id="ARBA00022669"/>
    </source>
</evidence>
<name>A0A8H7DIT1_9AGAR</name>
<evidence type="ECO:0000313" key="4">
    <source>
        <dbReference type="EMBL" id="KAF7372881.1"/>
    </source>
</evidence>